<dbReference type="SUPFAM" id="SSF54427">
    <property type="entry name" value="NTF2-like"/>
    <property type="match status" value="1"/>
</dbReference>
<dbReference type="InterPro" id="IPR037401">
    <property type="entry name" value="SnoaL-like"/>
</dbReference>
<dbReference type="InterPro" id="IPR032710">
    <property type="entry name" value="NTF2-like_dom_sf"/>
</dbReference>
<dbReference type="RefSeq" id="WP_184185680.1">
    <property type="nucleotide sequence ID" value="NZ_BMNF01000004.1"/>
</dbReference>
<reference evidence="2 3" key="1">
    <citation type="submission" date="2020-08" db="EMBL/GenBank/DDBJ databases">
        <title>Sequencing the genomes of 1000 actinobacteria strains.</title>
        <authorList>
            <person name="Klenk H.-P."/>
        </authorList>
    </citation>
    <scope>NUCLEOTIDE SEQUENCE [LARGE SCALE GENOMIC DNA]</scope>
    <source>
        <strain evidence="2 3">DSM 103125</strain>
    </source>
</reference>
<evidence type="ECO:0000313" key="2">
    <source>
        <dbReference type="EMBL" id="MBB5480970.1"/>
    </source>
</evidence>
<dbReference type="GO" id="GO:0016853">
    <property type="term" value="F:isomerase activity"/>
    <property type="evidence" value="ECO:0007669"/>
    <property type="project" value="UniProtKB-KW"/>
</dbReference>
<dbReference type="Pfam" id="PF12680">
    <property type="entry name" value="SnoaL_2"/>
    <property type="match status" value="1"/>
</dbReference>
<name>A0A840W898_9ACTN</name>
<gene>
    <name evidence="2" type="ORF">HNR20_005475</name>
</gene>
<feature type="domain" description="SnoaL-like" evidence="1">
    <location>
        <begin position="4"/>
        <end position="110"/>
    </location>
</feature>
<proteinExistence type="predicted"/>
<protein>
    <submittedName>
        <fullName evidence="2">Ketosteroid isomerase-like protein</fullName>
    </submittedName>
</protein>
<dbReference type="Proteomes" id="UP000586947">
    <property type="component" value="Unassembled WGS sequence"/>
</dbReference>
<evidence type="ECO:0000313" key="3">
    <source>
        <dbReference type="Proteomes" id="UP000586947"/>
    </source>
</evidence>
<accession>A0A840W898</accession>
<dbReference type="AlphaFoldDB" id="A0A840W898"/>
<sequence length="135" mass="14476">MGVVDDFRRTVLEKDVPAILATLSPDITFHSPVMPKPYRSRAAVAPLLTALAEVFEDFAYTAEFDGHSTEAVRPDVGSPRHALQFTATVDGKSITGMDVLATGDDGLISEVTVLVRPLTAAHSLARLVGRRMAEA</sequence>
<organism evidence="2 3">
    <name type="scientific">Micromonospora parathelypteridis</name>
    <dbReference type="NCBI Taxonomy" id="1839617"/>
    <lineage>
        <taxon>Bacteria</taxon>
        <taxon>Bacillati</taxon>
        <taxon>Actinomycetota</taxon>
        <taxon>Actinomycetes</taxon>
        <taxon>Micromonosporales</taxon>
        <taxon>Micromonosporaceae</taxon>
        <taxon>Micromonospora</taxon>
    </lineage>
</organism>
<evidence type="ECO:0000259" key="1">
    <source>
        <dbReference type="Pfam" id="PF12680"/>
    </source>
</evidence>
<comment type="caution">
    <text evidence="2">The sequence shown here is derived from an EMBL/GenBank/DDBJ whole genome shotgun (WGS) entry which is preliminary data.</text>
</comment>
<keyword evidence="3" id="KW-1185">Reference proteome</keyword>
<keyword evidence="2" id="KW-0413">Isomerase</keyword>
<dbReference type="Gene3D" id="3.10.450.50">
    <property type="match status" value="1"/>
</dbReference>
<dbReference type="EMBL" id="JACHDP010000001">
    <property type="protein sequence ID" value="MBB5480970.1"/>
    <property type="molecule type" value="Genomic_DNA"/>
</dbReference>